<evidence type="ECO:0000313" key="2">
    <source>
        <dbReference type="EMBL" id="KAH6591972.1"/>
    </source>
</evidence>
<gene>
    <name evidence="2" type="ORF">BASA50_008371</name>
</gene>
<accession>A0ABQ8F4U6</accession>
<dbReference type="SMART" id="SM01297">
    <property type="entry name" value="KAP"/>
    <property type="match status" value="1"/>
</dbReference>
<dbReference type="SUPFAM" id="SSF48371">
    <property type="entry name" value="ARM repeat"/>
    <property type="match status" value="1"/>
</dbReference>
<evidence type="ECO:0000256" key="1">
    <source>
        <dbReference type="SAM" id="MobiDB-lite"/>
    </source>
</evidence>
<dbReference type="Gene3D" id="1.25.10.10">
    <property type="entry name" value="Leucine-rich Repeat Variant"/>
    <property type="match status" value="1"/>
</dbReference>
<feature type="region of interest" description="Disordered" evidence="1">
    <location>
        <begin position="788"/>
        <end position="815"/>
    </location>
</feature>
<dbReference type="InterPro" id="IPR016024">
    <property type="entry name" value="ARM-type_fold"/>
</dbReference>
<protein>
    <recommendedName>
        <fullName evidence="4">Kinesin-associated protein 3</fullName>
    </recommendedName>
</protein>
<evidence type="ECO:0000313" key="3">
    <source>
        <dbReference type="Proteomes" id="UP001648503"/>
    </source>
</evidence>
<dbReference type="Proteomes" id="UP001648503">
    <property type="component" value="Unassembled WGS sequence"/>
</dbReference>
<sequence length="815" mass="92459">MGESQENTEHLQVRKKIVPGAIDVHPTEDAIVVNYTVQAAILEHGQQVADDRKNSQKIIRVKTLHENSNISRLAQEVIEKCKLIHASRYAEVEQILYYLLQRQLTQKPSGSVESDRAWLHNKLNSSRKSDDTERDGVDLQSVQDEPSCMSNIEEYIEGLYEDIPEKVKSTRSILQLAKVPENMAKLISNESLISALSRVLREDGRKSMELVTNIIYVFFCFTNYSEFHSVVTANKLGDMCLRLTDQELTRFDLWVQDIRNLETQVLQAPNDKSLISQLDQSHKKFQNMLRKQDQLLFVSFHLLMNLAEDPSIEVKMVKRDIVKYLINMLDRKAPELLILTVTFIKKLSVIRENVDELFKHADELLDKLGRLIDTECDGLHGVSMRLLLNLSHSANFRTILVREGFHHKLRNIIKNGTPSTVTLQLMYQLSIDDKSRASTVFTDCIPTIIQMILEYKGDRVNVEVMALAINISTILGNAQIICQDNGIKFLIKRAIKTKDPLLFKMLRNISQHSNEGIKMMFLDHIDDMMHLMLDSLSNADVLIEILGILGNLTIAEFDFGKLAIAYDLLYVIKKIIYAAVSSSNIDSRRIGSTTAVSRNSAIDYNKIGSKNKLEGVAEDDDILLQTIILLSTMSLDENISPMVASANLLPLLIDVMIAKEEDDEIILQVCYCIYQFLLHDSTRTILVGKTDVVGYLIDLLYDRNIEIRKMCDASLSIIGEIDEDWNRKLRQQKFAWHNSEWISMMTEVPEPPNHTLSDQSSLFSKNSHADMSLSNTMGYRGALTLGMYDDESDDEESPHNGIGGSSALLDGPGLY</sequence>
<dbReference type="EMBL" id="JAFCIX010000392">
    <property type="protein sequence ID" value="KAH6591972.1"/>
    <property type="molecule type" value="Genomic_DNA"/>
</dbReference>
<name>A0ABQ8F4U6_9FUNG</name>
<organism evidence="2 3">
    <name type="scientific">Batrachochytrium salamandrivorans</name>
    <dbReference type="NCBI Taxonomy" id="1357716"/>
    <lineage>
        <taxon>Eukaryota</taxon>
        <taxon>Fungi</taxon>
        <taxon>Fungi incertae sedis</taxon>
        <taxon>Chytridiomycota</taxon>
        <taxon>Chytridiomycota incertae sedis</taxon>
        <taxon>Chytridiomycetes</taxon>
        <taxon>Rhizophydiales</taxon>
        <taxon>Rhizophydiales incertae sedis</taxon>
        <taxon>Batrachochytrium</taxon>
    </lineage>
</organism>
<dbReference type="PANTHER" id="PTHR15605:SF2">
    <property type="entry name" value="KINESIN-ASSOCIATED PROTEIN 3"/>
    <property type="match status" value="1"/>
</dbReference>
<reference evidence="2 3" key="1">
    <citation type="submission" date="2021-02" db="EMBL/GenBank/DDBJ databases">
        <title>Variation within the Batrachochytrium salamandrivorans European outbreak.</title>
        <authorList>
            <person name="Kelly M."/>
            <person name="Pasmans F."/>
            <person name="Shea T.P."/>
            <person name="Munoz J.F."/>
            <person name="Carranza S."/>
            <person name="Cuomo C.A."/>
            <person name="Martel A."/>
        </authorList>
    </citation>
    <scope>NUCLEOTIDE SEQUENCE [LARGE SCALE GENOMIC DNA]</scope>
    <source>
        <strain evidence="2 3">AMFP18/2</strain>
    </source>
</reference>
<keyword evidence="3" id="KW-1185">Reference proteome</keyword>
<dbReference type="InterPro" id="IPR011989">
    <property type="entry name" value="ARM-like"/>
</dbReference>
<proteinExistence type="predicted"/>
<dbReference type="InterPro" id="IPR008658">
    <property type="entry name" value="KAP3"/>
</dbReference>
<comment type="caution">
    <text evidence="2">The sequence shown here is derived from an EMBL/GenBank/DDBJ whole genome shotgun (WGS) entry which is preliminary data.</text>
</comment>
<evidence type="ECO:0008006" key="4">
    <source>
        <dbReference type="Google" id="ProtNLM"/>
    </source>
</evidence>
<dbReference type="Pfam" id="PF05804">
    <property type="entry name" value="KAP"/>
    <property type="match status" value="2"/>
</dbReference>
<dbReference type="PANTHER" id="PTHR15605">
    <property type="entry name" value="KINESIN-ASSOCIATED PROTEINS"/>
    <property type="match status" value="1"/>
</dbReference>